<dbReference type="AlphaFoldDB" id="A0A0F9RZL9"/>
<dbReference type="NCBIfam" id="NF009566">
    <property type="entry name" value="PRK13020.1"/>
    <property type="match status" value="1"/>
</dbReference>
<dbReference type="EC" id="2.5.1.9" evidence="4"/>
<dbReference type="FunFam" id="2.40.30.20:FF:000003">
    <property type="entry name" value="Riboflavin synthase, alpha subunit"/>
    <property type="match status" value="1"/>
</dbReference>
<evidence type="ECO:0000256" key="6">
    <source>
        <dbReference type="ARBA" id="ARBA00022619"/>
    </source>
</evidence>
<evidence type="ECO:0000256" key="8">
    <source>
        <dbReference type="ARBA" id="ARBA00022737"/>
    </source>
</evidence>
<keyword evidence="8" id="KW-0677">Repeat</keyword>
<dbReference type="NCBIfam" id="NF006767">
    <property type="entry name" value="PRK09289.1"/>
    <property type="match status" value="1"/>
</dbReference>
<dbReference type="CDD" id="cd00402">
    <property type="entry name" value="Riboflavin_synthase_like"/>
    <property type="match status" value="1"/>
</dbReference>
<evidence type="ECO:0000256" key="1">
    <source>
        <dbReference type="ARBA" id="ARBA00000968"/>
    </source>
</evidence>
<dbReference type="InterPro" id="IPR023366">
    <property type="entry name" value="ATP_synth_asu-like_sf"/>
</dbReference>
<name>A0A0F9RZL9_9ZZZZ</name>
<comment type="catalytic activity">
    <reaction evidence="1">
        <text>2 6,7-dimethyl-8-(1-D-ribityl)lumazine + H(+) = 5-amino-6-(D-ribitylamino)uracil + riboflavin</text>
        <dbReference type="Rhea" id="RHEA:20772"/>
        <dbReference type="ChEBI" id="CHEBI:15378"/>
        <dbReference type="ChEBI" id="CHEBI:15934"/>
        <dbReference type="ChEBI" id="CHEBI:57986"/>
        <dbReference type="ChEBI" id="CHEBI:58201"/>
        <dbReference type="EC" id="2.5.1.9"/>
    </reaction>
</comment>
<dbReference type="InterPro" id="IPR026017">
    <property type="entry name" value="Lumazine-bd_dom"/>
</dbReference>
<dbReference type="GO" id="GO:0009231">
    <property type="term" value="P:riboflavin biosynthetic process"/>
    <property type="evidence" value="ECO:0007669"/>
    <property type="project" value="UniProtKB-KW"/>
</dbReference>
<sequence>MFSGIVEAFGEVTQINRGKDSSNITLKSSLAKDLKQGSSIAVNGVCLTVVSLGGDRFSLDVMPETVSKTDIGDLEQGQKVNLERPLAADGRFEGHIVQGHVDDVGIIVEKIEVENAHEIRIKTSKKLMDMCVEKGSITVDGISLTMVEVNENDFTVSIIPYTSEVTTLGFKDVADKVNLEIDVLGKYIAKFLSNLAISEELRENLIPNKAKDKR</sequence>
<accession>A0A0F9RZL9</accession>
<dbReference type="Gene3D" id="2.40.30.20">
    <property type="match status" value="2"/>
</dbReference>
<gene>
    <name evidence="10" type="ORF">LCGC14_0533870</name>
</gene>
<feature type="domain" description="Lumazine-binding" evidence="9">
    <location>
        <begin position="1"/>
        <end position="95"/>
    </location>
</feature>
<evidence type="ECO:0000256" key="5">
    <source>
        <dbReference type="ARBA" id="ARBA00013950"/>
    </source>
</evidence>
<comment type="function">
    <text evidence="2">Catalyzes the dismutation of two molecules of 6,7-dimethyl-8-ribityllumazine, resulting in the formation of riboflavin and 5-amino-6-(D-ribitylamino)uracil.</text>
</comment>
<dbReference type="PANTHER" id="PTHR21098">
    <property type="entry name" value="RIBOFLAVIN SYNTHASE ALPHA CHAIN"/>
    <property type="match status" value="1"/>
</dbReference>
<dbReference type="InterPro" id="IPR017938">
    <property type="entry name" value="Riboflavin_synthase-like_b-brl"/>
</dbReference>
<dbReference type="FunFam" id="2.40.30.20:FF:000004">
    <property type="entry name" value="Riboflavin synthase, alpha subunit"/>
    <property type="match status" value="1"/>
</dbReference>
<proteinExistence type="predicted"/>
<dbReference type="PANTHER" id="PTHR21098:SF12">
    <property type="entry name" value="RIBOFLAVIN SYNTHASE"/>
    <property type="match status" value="1"/>
</dbReference>
<evidence type="ECO:0000259" key="9">
    <source>
        <dbReference type="PROSITE" id="PS51177"/>
    </source>
</evidence>
<dbReference type="PIRSF" id="PIRSF000498">
    <property type="entry name" value="Riboflavin_syn_A"/>
    <property type="match status" value="1"/>
</dbReference>
<evidence type="ECO:0000256" key="4">
    <source>
        <dbReference type="ARBA" id="ARBA00012827"/>
    </source>
</evidence>
<dbReference type="EMBL" id="LAZR01000701">
    <property type="protein sequence ID" value="KKN60264.1"/>
    <property type="molecule type" value="Genomic_DNA"/>
</dbReference>
<dbReference type="InterPro" id="IPR001783">
    <property type="entry name" value="Lumazine-bd"/>
</dbReference>
<organism evidence="10">
    <name type="scientific">marine sediment metagenome</name>
    <dbReference type="NCBI Taxonomy" id="412755"/>
    <lineage>
        <taxon>unclassified sequences</taxon>
        <taxon>metagenomes</taxon>
        <taxon>ecological metagenomes</taxon>
    </lineage>
</organism>
<dbReference type="PROSITE" id="PS51177">
    <property type="entry name" value="LUMAZINE_BIND"/>
    <property type="match status" value="2"/>
</dbReference>
<dbReference type="SUPFAM" id="SSF63380">
    <property type="entry name" value="Riboflavin synthase domain-like"/>
    <property type="match status" value="2"/>
</dbReference>
<dbReference type="GO" id="GO:0004746">
    <property type="term" value="F:riboflavin synthase activity"/>
    <property type="evidence" value="ECO:0007669"/>
    <property type="project" value="UniProtKB-EC"/>
</dbReference>
<evidence type="ECO:0000313" key="10">
    <source>
        <dbReference type="EMBL" id="KKN60264.1"/>
    </source>
</evidence>
<protein>
    <recommendedName>
        <fullName evidence="5">Riboflavin synthase</fullName>
        <ecNumber evidence="4">2.5.1.9</ecNumber>
    </recommendedName>
</protein>
<evidence type="ECO:0000256" key="7">
    <source>
        <dbReference type="ARBA" id="ARBA00022679"/>
    </source>
</evidence>
<dbReference type="NCBIfam" id="TIGR00187">
    <property type="entry name" value="ribE"/>
    <property type="match status" value="1"/>
</dbReference>
<keyword evidence="6" id="KW-0686">Riboflavin biosynthesis</keyword>
<comment type="pathway">
    <text evidence="3">Cofactor biosynthesis; riboflavin biosynthesis; riboflavin from 2-hydroxy-3-oxobutyl phosphate and 5-amino-6-(D-ribitylamino)uracil: step 2/2.</text>
</comment>
<feature type="domain" description="Lumazine-binding" evidence="9">
    <location>
        <begin position="96"/>
        <end position="192"/>
    </location>
</feature>
<reference evidence="10" key="1">
    <citation type="journal article" date="2015" name="Nature">
        <title>Complex archaea that bridge the gap between prokaryotes and eukaryotes.</title>
        <authorList>
            <person name="Spang A."/>
            <person name="Saw J.H."/>
            <person name="Jorgensen S.L."/>
            <person name="Zaremba-Niedzwiedzka K."/>
            <person name="Martijn J."/>
            <person name="Lind A.E."/>
            <person name="van Eijk R."/>
            <person name="Schleper C."/>
            <person name="Guy L."/>
            <person name="Ettema T.J."/>
        </authorList>
    </citation>
    <scope>NUCLEOTIDE SEQUENCE</scope>
</reference>
<keyword evidence="7" id="KW-0808">Transferase</keyword>
<comment type="caution">
    <text evidence="10">The sequence shown here is derived from an EMBL/GenBank/DDBJ whole genome shotgun (WGS) entry which is preliminary data.</text>
</comment>
<evidence type="ECO:0000256" key="3">
    <source>
        <dbReference type="ARBA" id="ARBA00004887"/>
    </source>
</evidence>
<evidence type="ECO:0000256" key="2">
    <source>
        <dbReference type="ARBA" id="ARBA00002803"/>
    </source>
</evidence>
<dbReference type="Pfam" id="PF00677">
    <property type="entry name" value="Lum_binding"/>
    <property type="match status" value="2"/>
</dbReference>